<sequence>MRRSFFGELVEQQMLRVAEKVDRAEVFQECGHSLALEADERLANLLREFMSGR</sequence>
<dbReference type="EMBL" id="JAVREJ010000001">
    <property type="protein sequence ID" value="MDT0348095.1"/>
    <property type="molecule type" value="Genomic_DNA"/>
</dbReference>
<gene>
    <name evidence="1" type="ORF">RM445_00970</name>
</gene>
<protein>
    <recommendedName>
        <fullName evidence="3">Alpha/beta hydrolase family protein</fullName>
    </recommendedName>
</protein>
<evidence type="ECO:0000313" key="2">
    <source>
        <dbReference type="Proteomes" id="UP001183202"/>
    </source>
</evidence>
<accession>A0ABU2N2F5</accession>
<evidence type="ECO:0008006" key="3">
    <source>
        <dbReference type="Google" id="ProtNLM"/>
    </source>
</evidence>
<dbReference type="RefSeq" id="WP_311553994.1">
    <property type="nucleotide sequence ID" value="NZ_JAVREJ010000001.1"/>
</dbReference>
<dbReference type="Proteomes" id="UP001183202">
    <property type="component" value="Unassembled WGS sequence"/>
</dbReference>
<name>A0ABU2N2F5_9PSEU</name>
<organism evidence="1 2">
    <name type="scientific">Pseudonocardia charpentierae</name>
    <dbReference type="NCBI Taxonomy" id="3075545"/>
    <lineage>
        <taxon>Bacteria</taxon>
        <taxon>Bacillati</taxon>
        <taxon>Actinomycetota</taxon>
        <taxon>Actinomycetes</taxon>
        <taxon>Pseudonocardiales</taxon>
        <taxon>Pseudonocardiaceae</taxon>
        <taxon>Pseudonocardia</taxon>
    </lineage>
</organism>
<keyword evidence="2" id="KW-1185">Reference proteome</keyword>
<proteinExistence type="predicted"/>
<comment type="caution">
    <text evidence="1">The sequence shown here is derived from an EMBL/GenBank/DDBJ whole genome shotgun (WGS) entry which is preliminary data.</text>
</comment>
<evidence type="ECO:0000313" key="1">
    <source>
        <dbReference type="EMBL" id="MDT0348095.1"/>
    </source>
</evidence>
<reference evidence="2" key="1">
    <citation type="submission" date="2023-07" db="EMBL/GenBank/DDBJ databases">
        <title>30 novel species of actinomycetes from the DSMZ collection.</title>
        <authorList>
            <person name="Nouioui I."/>
        </authorList>
    </citation>
    <scope>NUCLEOTIDE SEQUENCE [LARGE SCALE GENOMIC DNA]</scope>
    <source>
        <strain evidence="2">DSM 45834</strain>
    </source>
</reference>